<protein>
    <recommendedName>
        <fullName evidence="6">C-type lectin domain-containing protein</fullName>
    </recommendedName>
</protein>
<evidence type="ECO:0000313" key="7">
    <source>
        <dbReference type="Ensembl" id="ENSPSIP00000007814.1"/>
    </source>
</evidence>
<evidence type="ECO:0000256" key="5">
    <source>
        <dbReference type="ARBA" id="ARBA00023157"/>
    </source>
</evidence>
<dbReference type="InterPro" id="IPR051527">
    <property type="entry name" value="KLR_subfamily_B"/>
</dbReference>
<dbReference type="PANTHER" id="PTHR46784:SF1">
    <property type="entry name" value="KILLER CELL LECTIN-LIKE RECEPTOR SUBFAMILY B MEMBER 1"/>
    <property type="match status" value="1"/>
</dbReference>
<feature type="domain" description="C-type lectin" evidence="6">
    <location>
        <begin position="8"/>
        <end position="117"/>
    </location>
</feature>
<dbReference type="Gene3D" id="3.10.100.10">
    <property type="entry name" value="Mannose-Binding Protein A, subunit A"/>
    <property type="match status" value="1"/>
</dbReference>
<dbReference type="SMART" id="SM00034">
    <property type="entry name" value="CLECT"/>
    <property type="match status" value="1"/>
</dbReference>
<dbReference type="PANTHER" id="PTHR46784">
    <property type="entry name" value="KILLER CELL LECTIN-LIKE RECEPTOR SUBFAMILY B MEMBER 1"/>
    <property type="match status" value="1"/>
</dbReference>
<sequence length="123" mass="13547">CPRDWLLRGDKCYWLSKGPNTWAGSQDDCLGKSSRLLVLQSQEMLDSLQNVTQDTNPVWIGLKVTPPKGKWTWVDGSPLDPVRFPVSGPVDGNSCGSIKGSRLHSETCGAEFNWICQKEAAVV</sequence>
<keyword evidence="4" id="KW-0472">Membrane</keyword>
<dbReference type="InterPro" id="IPR016186">
    <property type="entry name" value="C-type_lectin-like/link_sf"/>
</dbReference>
<reference evidence="7" key="4">
    <citation type="submission" date="2025-09" db="UniProtKB">
        <authorList>
            <consortium name="Ensembl"/>
        </authorList>
    </citation>
    <scope>IDENTIFICATION</scope>
</reference>
<dbReference type="GO" id="GO:0030246">
    <property type="term" value="F:carbohydrate binding"/>
    <property type="evidence" value="ECO:0007669"/>
    <property type="project" value="UniProtKB-KW"/>
</dbReference>
<dbReference type="InterPro" id="IPR033992">
    <property type="entry name" value="NKR-like_CTLD"/>
</dbReference>
<organism evidence="7 8">
    <name type="scientific">Pelodiscus sinensis</name>
    <name type="common">Chinese softshell turtle</name>
    <name type="synonym">Trionyx sinensis</name>
    <dbReference type="NCBI Taxonomy" id="13735"/>
    <lineage>
        <taxon>Eukaryota</taxon>
        <taxon>Metazoa</taxon>
        <taxon>Chordata</taxon>
        <taxon>Craniata</taxon>
        <taxon>Vertebrata</taxon>
        <taxon>Euteleostomi</taxon>
        <taxon>Archelosauria</taxon>
        <taxon>Testudinata</taxon>
        <taxon>Testudines</taxon>
        <taxon>Cryptodira</taxon>
        <taxon>Trionychia</taxon>
        <taxon>Trionychidae</taxon>
        <taxon>Pelodiscus</taxon>
    </lineage>
</organism>
<dbReference type="EMBL" id="AGCU01040671">
    <property type="status" value="NOT_ANNOTATED_CDS"/>
    <property type="molecule type" value="Genomic_DNA"/>
</dbReference>
<dbReference type="OMA" id="NTWAGSQ"/>
<reference evidence="7" key="3">
    <citation type="submission" date="2025-08" db="UniProtKB">
        <authorList>
            <consortium name="Ensembl"/>
        </authorList>
    </citation>
    <scope>IDENTIFICATION</scope>
</reference>
<dbReference type="InterPro" id="IPR016187">
    <property type="entry name" value="CTDL_fold"/>
</dbReference>
<keyword evidence="5" id="KW-1015">Disulfide bond</keyword>
<dbReference type="GO" id="GO:0009986">
    <property type="term" value="C:cell surface"/>
    <property type="evidence" value="ECO:0007669"/>
    <property type="project" value="TreeGrafter"/>
</dbReference>
<keyword evidence="4" id="KW-1133">Transmembrane helix</keyword>
<evidence type="ECO:0000256" key="1">
    <source>
        <dbReference type="ARBA" id="ARBA00004606"/>
    </source>
</evidence>
<evidence type="ECO:0000259" key="6">
    <source>
        <dbReference type="PROSITE" id="PS50041"/>
    </source>
</evidence>
<name>K7FIF4_PELSI</name>
<dbReference type="Ensembl" id="ENSPSIT00000007855.1">
    <property type="protein sequence ID" value="ENSPSIP00000007814.1"/>
    <property type="gene ID" value="ENSPSIG00000007129.1"/>
</dbReference>
<evidence type="ECO:0000256" key="2">
    <source>
        <dbReference type="ARBA" id="ARBA00022734"/>
    </source>
</evidence>
<keyword evidence="2" id="KW-0430">Lectin</keyword>
<comment type="subcellular location">
    <subcellularLocation>
        <location evidence="1">Membrane</location>
        <topology evidence="1">Single-pass type II membrane protein</topology>
    </subcellularLocation>
</comment>
<proteinExistence type="predicted"/>
<dbReference type="eggNOG" id="KOG4297">
    <property type="taxonomic scope" value="Eukaryota"/>
</dbReference>
<keyword evidence="3" id="KW-0735">Signal-anchor</keyword>
<dbReference type="SUPFAM" id="SSF56436">
    <property type="entry name" value="C-type lectin-like"/>
    <property type="match status" value="1"/>
</dbReference>
<dbReference type="InterPro" id="IPR001304">
    <property type="entry name" value="C-type_lectin-like"/>
</dbReference>
<dbReference type="Proteomes" id="UP000007267">
    <property type="component" value="Unassembled WGS sequence"/>
</dbReference>
<reference evidence="8" key="1">
    <citation type="submission" date="2011-10" db="EMBL/GenBank/DDBJ databases">
        <authorList>
            <consortium name="Soft-shell Turtle Genome Consortium"/>
        </authorList>
    </citation>
    <scope>NUCLEOTIDE SEQUENCE [LARGE SCALE GENOMIC DNA]</scope>
    <source>
        <strain evidence="8">Daiwa-1</strain>
    </source>
</reference>
<evidence type="ECO:0000256" key="4">
    <source>
        <dbReference type="ARBA" id="ARBA00022989"/>
    </source>
</evidence>
<dbReference type="GeneTree" id="ENSGT00940000154685"/>
<evidence type="ECO:0000313" key="8">
    <source>
        <dbReference type="Proteomes" id="UP000007267"/>
    </source>
</evidence>
<dbReference type="GO" id="GO:0038023">
    <property type="term" value="F:signaling receptor activity"/>
    <property type="evidence" value="ECO:0007669"/>
    <property type="project" value="TreeGrafter"/>
</dbReference>
<evidence type="ECO:0000256" key="3">
    <source>
        <dbReference type="ARBA" id="ARBA00022968"/>
    </source>
</evidence>
<reference evidence="8" key="2">
    <citation type="journal article" date="2013" name="Nat. Genet.">
        <title>The draft genomes of soft-shell turtle and green sea turtle yield insights into the development and evolution of the turtle-specific body plan.</title>
        <authorList>
            <person name="Wang Z."/>
            <person name="Pascual-Anaya J."/>
            <person name="Zadissa A."/>
            <person name="Li W."/>
            <person name="Niimura Y."/>
            <person name="Huang Z."/>
            <person name="Li C."/>
            <person name="White S."/>
            <person name="Xiong Z."/>
            <person name="Fang D."/>
            <person name="Wang B."/>
            <person name="Ming Y."/>
            <person name="Chen Y."/>
            <person name="Zheng Y."/>
            <person name="Kuraku S."/>
            <person name="Pignatelli M."/>
            <person name="Herrero J."/>
            <person name="Beal K."/>
            <person name="Nozawa M."/>
            <person name="Li Q."/>
            <person name="Wang J."/>
            <person name="Zhang H."/>
            <person name="Yu L."/>
            <person name="Shigenobu S."/>
            <person name="Wang J."/>
            <person name="Liu J."/>
            <person name="Flicek P."/>
            <person name="Searle S."/>
            <person name="Wang J."/>
            <person name="Kuratani S."/>
            <person name="Yin Y."/>
            <person name="Aken B."/>
            <person name="Zhang G."/>
            <person name="Irie N."/>
        </authorList>
    </citation>
    <scope>NUCLEOTIDE SEQUENCE [LARGE SCALE GENOMIC DNA]</scope>
    <source>
        <strain evidence="8">Daiwa-1</strain>
    </source>
</reference>
<dbReference type="Pfam" id="PF00059">
    <property type="entry name" value="Lectin_C"/>
    <property type="match status" value="1"/>
</dbReference>
<dbReference type="AlphaFoldDB" id="K7FIF4"/>
<dbReference type="CDD" id="cd03593">
    <property type="entry name" value="CLECT_NK_receptors_like"/>
    <property type="match status" value="1"/>
</dbReference>
<dbReference type="GO" id="GO:0042269">
    <property type="term" value="P:regulation of natural killer cell mediated cytotoxicity"/>
    <property type="evidence" value="ECO:0007669"/>
    <property type="project" value="TreeGrafter"/>
</dbReference>
<keyword evidence="4" id="KW-0812">Transmembrane</keyword>
<dbReference type="HOGENOM" id="CLU_049894_8_5_1"/>
<dbReference type="GO" id="GO:0005886">
    <property type="term" value="C:plasma membrane"/>
    <property type="evidence" value="ECO:0007669"/>
    <property type="project" value="TreeGrafter"/>
</dbReference>
<keyword evidence="8" id="KW-1185">Reference proteome</keyword>
<accession>K7FIF4</accession>
<dbReference type="PROSITE" id="PS50041">
    <property type="entry name" value="C_TYPE_LECTIN_2"/>
    <property type="match status" value="1"/>
</dbReference>